<sequence>MHRRIRKEEHIRLIREPGGQYVGHVTPASGICSDIAKCNLKYLEDYVVGINELEAIGCDGTATNTGWKNGVIRNIELKIQRRLQWFICLPYILYRDKCCWPHQSQNNYNMQA</sequence>
<reference evidence="1 2" key="1">
    <citation type="journal article" date="2019" name="Sci. Rep.">
        <title>Orb-weaving spider Araneus ventricosus genome elucidates the spidroin gene catalogue.</title>
        <authorList>
            <person name="Kono N."/>
            <person name="Nakamura H."/>
            <person name="Ohtoshi R."/>
            <person name="Moran D.A.P."/>
            <person name="Shinohara A."/>
            <person name="Yoshida Y."/>
            <person name="Fujiwara M."/>
            <person name="Mori M."/>
            <person name="Tomita M."/>
            <person name="Arakawa K."/>
        </authorList>
    </citation>
    <scope>NUCLEOTIDE SEQUENCE [LARGE SCALE GENOMIC DNA]</scope>
</reference>
<accession>A0A4Y2IW96</accession>
<keyword evidence="2" id="KW-1185">Reference proteome</keyword>
<evidence type="ECO:0000313" key="2">
    <source>
        <dbReference type="Proteomes" id="UP000499080"/>
    </source>
</evidence>
<dbReference type="EMBL" id="BGPR01002977">
    <property type="protein sequence ID" value="GBM81935.1"/>
    <property type="molecule type" value="Genomic_DNA"/>
</dbReference>
<proteinExistence type="predicted"/>
<comment type="caution">
    <text evidence="1">The sequence shown here is derived from an EMBL/GenBank/DDBJ whole genome shotgun (WGS) entry which is preliminary data.</text>
</comment>
<name>A0A4Y2IW96_ARAVE</name>
<protein>
    <submittedName>
        <fullName evidence="1">Uncharacterized protein</fullName>
    </submittedName>
</protein>
<gene>
    <name evidence="1" type="ORF">AVEN_4089_1</name>
</gene>
<dbReference type="OrthoDB" id="7986506at2759"/>
<organism evidence="1 2">
    <name type="scientific">Araneus ventricosus</name>
    <name type="common">Orbweaver spider</name>
    <name type="synonym">Epeira ventricosa</name>
    <dbReference type="NCBI Taxonomy" id="182803"/>
    <lineage>
        <taxon>Eukaryota</taxon>
        <taxon>Metazoa</taxon>
        <taxon>Ecdysozoa</taxon>
        <taxon>Arthropoda</taxon>
        <taxon>Chelicerata</taxon>
        <taxon>Arachnida</taxon>
        <taxon>Araneae</taxon>
        <taxon>Araneomorphae</taxon>
        <taxon>Entelegynae</taxon>
        <taxon>Araneoidea</taxon>
        <taxon>Araneidae</taxon>
        <taxon>Araneus</taxon>
    </lineage>
</organism>
<dbReference type="Proteomes" id="UP000499080">
    <property type="component" value="Unassembled WGS sequence"/>
</dbReference>
<evidence type="ECO:0000313" key="1">
    <source>
        <dbReference type="EMBL" id="GBM81935.1"/>
    </source>
</evidence>
<dbReference type="AlphaFoldDB" id="A0A4Y2IW96"/>